<organism evidence="2 3">
    <name type="scientific">Capronia epimyces CBS 606.96</name>
    <dbReference type="NCBI Taxonomy" id="1182542"/>
    <lineage>
        <taxon>Eukaryota</taxon>
        <taxon>Fungi</taxon>
        <taxon>Dikarya</taxon>
        <taxon>Ascomycota</taxon>
        <taxon>Pezizomycotina</taxon>
        <taxon>Eurotiomycetes</taxon>
        <taxon>Chaetothyriomycetidae</taxon>
        <taxon>Chaetothyriales</taxon>
        <taxon>Herpotrichiellaceae</taxon>
        <taxon>Capronia</taxon>
    </lineage>
</organism>
<accession>W9XRT1</accession>
<comment type="caution">
    <text evidence="2">The sequence shown here is derived from an EMBL/GenBank/DDBJ whole genome shotgun (WGS) entry which is preliminary data.</text>
</comment>
<dbReference type="STRING" id="1182542.W9XRT1"/>
<dbReference type="HOGENOM" id="CLU_713705_0_0_1"/>
<feature type="region of interest" description="Disordered" evidence="1">
    <location>
        <begin position="1"/>
        <end position="41"/>
    </location>
</feature>
<sequence>MASSRRKGVDAQGSIDALPPYVHNGATNPNSTPKSQNAQVSISHQNLVKPALSSSSPPPVISFSIDVKDLLHAKDGSKRKPALYIAFAASHPVQANAVKRWLGDHVSVRHVYTDAEKAGWAEWCEEIDTKSGSIFFHDERPLYCDLKYFSRCLASAAGIACYNMSFERRHPGAYRCAISRLFPRGTAIFITERSILRYPEEALHMMRWFEKSSTGKVESWRMCLMPNAVEWILKRIQGCDSKNEERFVFPCLRLGFAITEHSYLGMIDVIHRLQMQLYNWNVRRRDGDPEQFVTQVPRYEQQGFILPLPNLPGYSSWADIEDSDLTEDMVKARDIILLEYFCAWAATKAGQYRKFLVLDDIRTNKTQNHSWHIKFWDPIQFKREIRY</sequence>
<proteinExistence type="predicted"/>
<reference evidence="2 3" key="1">
    <citation type="submission" date="2013-03" db="EMBL/GenBank/DDBJ databases">
        <title>The Genome Sequence of Capronia epimyces CBS 606.96.</title>
        <authorList>
            <consortium name="The Broad Institute Genomics Platform"/>
            <person name="Cuomo C."/>
            <person name="de Hoog S."/>
            <person name="Gorbushina A."/>
            <person name="Walker B."/>
            <person name="Young S.K."/>
            <person name="Zeng Q."/>
            <person name="Gargeya S."/>
            <person name="Fitzgerald M."/>
            <person name="Haas B."/>
            <person name="Abouelleil A."/>
            <person name="Allen A.W."/>
            <person name="Alvarado L."/>
            <person name="Arachchi H.M."/>
            <person name="Berlin A.M."/>
            <person name="Chapman S.B."/>
            <person name="Gainer-Dewar J."/>
            <person name="Goldberg J."/>
            <person name="Griggs A."/>
            <person name="Gujja S."/>
            <person name="Hansen M."/>
            <person name="Howarth C."/>
            <person name="Imamovic A."/>
            <person name="Ireland A."/>
            <person name="Larimer J."/>
            <person name="McCowan C."/>
            <person name="Murphy C."/>
            <person name="Pearson M."/>
            <person name="Poon T.W."/>
            <person name="Priest M."/>
            <person name="Roberts A."/>
            <person name="Saif S."/>
            <person name="Shea T."/>
            <person name="Sisk P."/>
            <person name="Sykes S."/>
            <person name="Wortman J."/>
            <person name="Nusbaum C."/>
            <person name="Birren B."/>
        </authorList>
    </citation>
    <scope>NUCLEOTIDE SEQUENCE [LARGE SCALE GENOMIC DNA]</scope>
    <source>
        <strain evidence="2 3">CBS 606.96</strain>
    </source>
</reference>
<dbReference type="GeneID" id="19172414"/>
<gene>
    <name evidence="2" type="ORF">A1O3_08326</name>
</gene>
<dbReference type="RefSeq" id="XP_007736614.1">
    <property type="nucleotide sequence ID" value="XM_007738424.1"/>
</dbReference>
<dbReference type="EMBL" id="AMGY01000007">
    <property type="protein sequence ID" value="EXJ80040.1"/>
    <property type="molecule type" value="Genomic_DNA"/>
</dbReference>
<name>W9XRT1_9EURO</name>
<dbReference type="Proteomes" id="UP000019478">
    <property type="component" value="Unassembled WGS sequence"/>
</dbReference>
<feature type="compositionally biased region" description="Polar residues" evidence="1">
    <location>
        <begin position="25"/>
        <end position="41"/>
    </location>
</feature>
<protein>
    <submittedName>
        <fullName evidence="2">Uncharacterized protein</fullName>
    </submittedName>
</protein>
<dbReference type="AlphaFoldDB" id="W9XRT1"/>
<evidence type="ECO:0000256" key="1">
    <source>
        <dbReference type="SAM" id="MobiDB-lite"/>
    </source>
</evidence>
<dbReference type="eggNOG" id="ENOG502STGS">
    <property type="taxonomic scope" value="Eukaryota"/>
</dbReference>
<dbReference type="OrthoDB" id="1918685at2759"/>
<evidence type="ECO:0000313" key="2">
    <source>
        <dbReference type="EMBL" id="EXJ80040.1"/>
    </source>
</evidence>
<evidence type="ECO:0000313" key="3">
    <source>
        <dbReference type="Proteomes" id="UP000019478"/>
    </source>
</evidence>
<keyword evidence="3" id="KW-1185">Reference proteome</keyword>